<dbReference type="EMBL" id="HBEQ01008915">
    <property type="protein sequence ID" value="CAD8519736.1"/>
    <property type="molecule type" value="Transcribed_RNA"/>
</dbReference>
<gene>
    <name evidence="2" type="ORF">MCOM1403_LOCUS7162</name>
</gene>
<dbReference type="AlphaFoldDB" id="A0A7S0NKP3"/>
<feature type="region of interest" description="Disordered" evidence="1">
    <location>
        <begin position="1"/>
        <end position="21"/>
    </location>
</feature>
<protein>
    <submittedName>
        <fullName evidence="2">Uncharacterized protein</fullName>
    </submittedName>
</protein>
<organism evidence="2">
    <name type="scientific">Micromonas pusilla</name>
    <name type="common">Picoplanktonic green alga</name>
    <name type="synonym">Chromulina pusilla</name>
    <dbReference type="NCBI Taxonomy" id="38833"/>
    <lineage>
        <taxon>Eukaryota</taxon>
        <taxon>Viridiplantae</taxon>
        <taxon>Chlorophyta</taxon>
        <taxon>Mamiellophyceae</taxon>
        <taxon>Mamiellales</taxon>
        <taxon>Mamiellaceae</taxon>
        <taxon>Micromonas</taxon>
    </lineage>
</organism>
<evidence type="ECO:0000256" key="1">
    <source>
        <dbReference type="SAM" id="MobiDB-lite"/>
    </source>
</evidence>
<evidence type="ECO:0000313" key="2">
    <source>
        <dbReference type="EMBL" id="CAD8519736.1"/>
    </source>
</evidence>
<reference evidence="2" key="1">
    <citation type="submission" date="2021-01" db="EMBL/GenBank/DDBJ databases">
        <authorList>
            <person name="Corre E."/>
            <person name="Pelletier E."/>
            <person name="Niang G."/>
            <person name="Scheremetjew M."/>
            <person name="Finn R."/>
            <person name="Kale V."/>
            <person name="Holt S."/>
            <person name="Cochrane G."/>
            <person name="Meng A."/>
            <person name="Brown T."/>
            <person name="Cohen L."/>
        </authorList>
    </citation>
    <scope>NUCLEOTIDE SEQUENCE</scope>
    <source>
        <strain evidence="2">CCMP1723</strain>
    </source>
</reference>
<accession>A0A7S0NKP3</accession>
<sequence length="413" mass="43347">MGGGGNGRNALSPSASSFGGGAMPAPAVKAEAGAGLAAKVDKPKAKNPKRADRRRTIARFTTAILRAGGSNAFIARDGLGYRKAFDRFLVETYGDTFAEGGYWYENARVEPFFRVLFHIATDGRVQLDPDAVNALFCKREKRQAAEWLLDEEELSKFGVTATQLAQIFEGPPSVSPTGYPRGTPLAIPTDAELDGGAVPAKMPASSSVAAAAAAAAAQHQHHPQHLSHGDHHHRGEHYAPHAPHPHAMYGGSGGHGHHGHHGQYGGAGMGGGDAYGYHGSIPVAHTVNHHGGHPGSGYPHNLYGGVGVDGIGAMHGQTFPSMHAMHHGFGGGPYAHPSQHPHELAGSGRHGHAGLNAQQVDMAGSGPRRQYSSDLSRLMSEFNANPSSSEDFLKSFLQRTASELDNLAQLGSK</sequence>
<name>A0A7S0NKP3_MICPS</name>
<proteinExistence type="predicted"/>
<feature type="region of interest" description="Disordered" evidence="1">
    <location>
        <begin position="169"/>
        <end position="265"/>
    </location>
</feature>
<feature type="compositionally biased region" description="Basic residues" evidence="1">
    <location>
        <begin position="219"/>
        <end position="235"/>
    </location>
</feature>
<feature type="compositionally biased region" description="Low complexity" evidence="1">
    <location>
        <begin position="204"/>
        <end position="218"/>
    </location>
</feature>